<keyword evidence="7" id="KW-0723">Serine/threonine-protein kinase</keyword>
<evidence type="ECO:0000259" key="23">
    <source>
        <dbReference type="PROSITE" id="PS51285"/>
    </source>
</evidence>
<evidence type="ECO:0000256" key="6">
    <source>
        <dbReference type="ARBA" id="ARBA00022490"/>
    </source>
</evidence>
<dbReference type="GO" id="GO:0000086">
    <property type="term" value="P:G2/M transition of mitotic cell cycle"/>
    <property type="evidence" value="ECO:0007669"/>
    <property type="project" value="Ensembl"/>
</dbReference>
<dbReference type="GO" id="GO:0005634">
    <property type="term" value="C:nucleus"/>
    <property type="evidence" value="ECO:0000318"/>
    <property type="project" value="GO_Central"/>
</dbReference>
<dbReference type="InterPro" id="IPR000719">
    <property type="entry name" value="Prot_kinase_dom"/>
</dbReference>
<evidence type="ECO:0000256" key="7">
    <source>
        <dbReference type="ARBA" id="ARBA00022527"/>
    </source>
</evidence>
<dbReference type="PANTHER" id="PTHR24356:SF1">
    <property type="entry name" value="SERINE_THREONINE-PROTEIN KINASE GREATWALL"/>
    <property type="match status" value="1"/>
</dbReference>
<evidence type="ECO:0000256" key="4">
    <source>
        <dbReference type="ARBA" id="ARBA00012513"/>
    </source>
</evidence>
<dbReference type="PROSITE" id="PS00108">
    <property type="entry name" value="PROTEIN_KINASE_ST"/>
    <property type="match status" value="1"/>
</dbReference>
<keyword evidence="14" id="KW-0067">ATP-binding</keyword>
<dbReference type="RefSeq" id="NP_001383453.1">
    <property type="nucleotide sequence ID" value="NM_001396524.1"/>
</dbReference>
<dbReference type="InterPro" id="IPR011009">
    <property type="entry name" value="Kinase-like_dom_sf"/>
</dbReference>
<reference evidence="24" key="3">
    <citation type="submission" date="2025-09" db="UniProtKB">
        <authorList>
            <consortium name="Ensembl"/>
        </authorList>
    </citation>
    <scope>IDENTIFICATION</scope>
    <source>
        <strain evidence="24">broiler</strain>
    </source>
</reference>
<keyword evidence="15" id="KW-0206">Cytoskeleton</keyword>
<keyword evidence="8" id="KW-0597">Phosphoprotein</keyword>
<dbReference type="PROSITE" id="PS50011">
    <property type="entry name" value="PROTEIN_KINASE_DOM"/>
    <property type="match status" value="1"/>
</dbReference>
<evidence type="ECO:0000313" key="24">
    <source>
        <dbReference type="Ensembl" id="ENSGALP00010007202.1"/>
    </source>
</evidence>
<accession>A0A8V0XMX8</accession>
<feature type="compositionally biased region" description="Basic and acidic residues" evidence="21">
    <location>
        <begin position="312"/>
        <end position="321"/>
    </location>
</feature>
<evidence type="ECO:0000256" key="3">
    <source>
        <dbReference type="ARBA" id="ARBA00009903"/>
    </source>
</evidence>
<dbReference type="FunFam" id="3.30.200.20:FF:000277">
    <property type="entry name" value="serine/threonine-protein kinase greatwall isoform X1"/>
    <property type="match status" value="1"/>
</dbReference>
<dbReference type="GO" id="GO:0035556">
    <property type="term" value="P:intracellular signal transduction"/>
    <property type="evidence" value="ECO:0000318"/>
    <property type="project" value="GO_Central"/>
</dbReference>
<dbReference type="GO" id="GO:0005813">
    <property type="term" value="C:centrosome"/>
    <property type="evidence" value="ECO:0007669"/>
    <property type="project" value="UniProtKB-SubCell"/>
</dbReference>
<evidence type="ECO:0000256" key="1">
    <source>
        <dbReference type="ARBA" id="ARBA00004123"/>
    </source>
</evidence>
<evidence type="ECO:0000256" key="13">
    <source>
        <dbReference type="ARBA" id="ARBA00022777"/>
    </source>
</evidence>
<dbReference type="GO" id="GO:0015630">
    <property type="term" value="C:microtubule cytoskeleton"/>
    <property type="evidence" value="ECO:0000318"/>
    <property type="project" value="GO_Central"/>
</dbReference>
<evidence type="ECO:0000256" key="14">
    <source>
        <dbReference type="ARBA" id="ARBA00022840"/>
    </source>
</evidence>
<evidence type="ECO:0000256" key="2">
    <source>
        <dbReference type="ARBA" id="ARBA00004300"/>
    </source>
</evidence>
<dbReference type="GeneTree" id="ENSGT00940000157002"/>
<keyword evidence="16" id="KW-0539">Nucleus</keyword>
<evidence type="ECO:0000256" key="10">
    <source>
        <dbReference type="ARBA" id="ARBA00022679"/>
    </source>
</evidence>
<comment type="subcellular location">
    <subcellularLocation>
        <location evidence="2">Cytoplasm</location>
        <location evidence="2">Cytoskeleton</location>
        <location evidence="2">Microtubule organizing center</location>
        <location evidence="2">Centrosome</location>
    </subcellularLocation>
    <subcellularLocation>
        <location evidence="1">Nucleus</location>
    </subcellularLocation>
</comment>
<dbReference type="SMART" id="SM00220">
    <property type="entry name" value="S_TKc"/>
    <property type="match status" value="1"/>
</dbReference>
<dbReference type="FunFam" id="1.10.510.10:FF:000484">
    <property type="entry name" value="Serine/threonine-protein kinase greatwall, putative"/>
    <property type="match status" value="1"/>
</dbReference>
<dbReference type="GO" id="GO:0005524">
    <property type="term" value="F:ATP binding"/>
    <property type="evidence" value="ECO:0007669"/>
    <property type="project" value="UniProtKB-KW"/>
</dbReference>
<keyword evidence="12" id="KW-0498">Mitosis</keyword>
<dbReference type="InterPro" id="IPR050236">
    <property type="entry name" value="Ser_Thr_kinase_AGC"/>
</dbReference>
<protein>
    <recommendedName>
        <fullName evidence="5">Serine/threonine-protein kinase greatwall</fullName>
        <ecNumber evidence="4">2.7.11.1</ecNumber>
    </recommendedName>
    <alternativeName>
        <fullName evidence="18">Microtubule-associated serine/threonine-protein kinase-like</fullName>
    </alternativeName>
</protein>
<dbReference type="Gene3D" id="1.10.510.10">
    <property type="entry name" value="Transferase(Phosphotransferase) domain 1"/>
    <property type="match status" value="2"/>
</dbReference>
<evidence type="ECO:0000256" key="11">
    <source>
        <dbReference type="ARBA" id="ARBA00022741"/>
    </source>
</evidence>
<dbReference type="InterPro" id="IPR008271">
    <property type="entry name" value="Ser/Thr_kinase_AS"/>
</dbReference>
<keyword evidence="11" id="KW-0547">Nucleotide-binding</keyword>
<feature type="domain" description="Protein kinase" evidence="22">
    <location>
        <begin position="30"/>
        <end position="850"/>
    </location>
</feature>
<evidence type="ECO:0000256" key="20">
    <source>
        <dbReference type="ARBA" id="ARBA00048679"/>
    </source>
</evidence>
<evidence type="ECO:0000259" key="22">
    <source>
        <dbReference type="PROSITE" id="PS50011"/>
    </source>
</evidence>
<proteinExistence type="inferred from homology"/>
<keyword evidence="17" id="KW-0131">Cell cycle</keyword>
<keyword evidence="10" id="KW-0808">Transferase</keyword>
<dbReference type="GO" id="GO:0007147">
    <property type="term" value="P:female meiosis II"/>
    <property type="evidence" value="ECO:0007669"/>
    <property type="project" value="Ensembl"/>
</dbReference>
<dbReference type="EC" id="2.7.11.1" evidence="4"/>
<dbReference type="GO" id="GO:0004674">
    <property type="term" value="F:protein serine/threonine kinase activity"/>
    <property type="evidence" value="ECO:0000318"/>
    <property type="project" value="GO_Central"/>
</dbReference>
<dbReference type="Gene3D" id="3.30.200.20">
    <property type="entry name" value="Phosphorylase Kinase, domain 1"/>
    <property type="match status" value="2"/>
</dbReference>
<dbReference type="PANTHER" id="PTHR24356">
    <property type="entry name" value="SERINE/THREONINE-PROTEIN KINASE"/>
    <property type="match status" value="1"/>
</dbReference>
<dbReference type="GO" id="GO:0044325">
    <property type="term" value="F:transmembrane transporter binding"/>
    <property type="evidence" value="ECO:0007669"/>
    <property type="project" value="Ensembl"/>
</dbReference>
<evidence type="ECO:0000256" key="5">
    <source>
        <dbReference type="ARBA" id="ARBA00022148"/>
    </source>
</evidence>
<dbReference type="PROSITE" id="PS51285">
    <property type="entry name" value="AGC_KINASE_CTER"/>
    <property type="match status" value="1"/>
</dbReference>
<dbReference type="GO" id="GO:0032154">
    <property type="term" value="C:cleavage furrow"/>
    <property type="evidence" value="ECO:0007669"/>
    <property type="project" value="Ensembl"/>
</dbReference>
<comment type="catalytic activity">
    <reaction evidence="20">
        <text>L-seryl-[protein] + ATP = O-phospho-L-seryl-[protein] + ADP + H(+)</text>
        <dbReference type="Rhea" id="RHEA:17989"/>
        <dbReference type="Rhea" id="RHEA-COMP:9863"/>
        <dbReference type="Rhea" id="RHEA-COMP:11604"/>
        <dbReference type="ChEBI" id="CHEBI:15378"/>
        <dbReference type="ChEBI" id="CHEBI:29999"/>
        <dbReference type="ChEBI" id="CHEBI:30616"/>
        <dbReference type="ChEBI" id="CHEBI:83421"/>
        <dbReference type="ChEBI" id="CHEBI:456216"/>
        <dbReference type="EC" id="2.7.11.1"/>
    </reaction>
</comment>
<evidence type="ECO:0000256" key="16">
    <source>
        <dbReference type="ARBA" id="ARBA00023242"/>
    </source>
</evidence>
<dbReference type="InterPro" id="IPR000961">
    <property type="entry name" value="AGC-kinase_C"/>
</dbReference>
<name>A0A8V0XMX8_CHICK</name>
<evidence type="ECO:0000256" key="15">
    <source>
        <dbReference type="ARBA" id="ARBA00023212"/>
    </source>
</evidence>
<organism evidence="24 25">
    <name type="scientific">Gallus gallus</name>
    <name type="common">Chicken</name>
    <dbReference type="NCBI Taxonomy" id="9031"/>
    <lineage>
        <taxon>Eukaryota</taxon>
        <taxon>Metazoa</taxon>
        <taxon>Chordata</taxon>
        <taxon>Craniata</taxon>
        <taxon>Vertebrata</taxon>
        <taxon>Euteleostomi</taxon>
        <taxon>Archelosauria</taxon>
        <taxon>Archosauria</taxon>
        <taxon>Dinosauria</taxon>
        <taxon>Saurischia</taxon>
        <taxon>Theropoda</taxon>
        <taxon>Coelurosauria</taxon>
        <taxon>Aves</taxon>
        <taxon>Neognathae</taxon>
        <taxon>Galloanserae</taxon>
        <taxon>Galliformes</taxon>
        <taxon>Phasianidae</taxon>
        <taxon>Phasianinae</taxon>
        <taxon>Gallus</taxon>
    </lineage>
</organism>
<keyword evidence="6" id="KW-0963">Cytoplasm</keyword>
<dbReference type="OrthoDB" id="162894at2759"/>
<dbReference type="SMR" id="A0A8V0XMX8"/>
<reference evidence="24" key="1">
    <citation type="submission" date="2020-11" db="EMBL/GenBank/DDBJ databases">
        <title>Gallus gallus (Chicken) genome, bGalGal1, GRCg7b, maternal haplotype autosomes + Z &amp; W.</title>
        <authorList>
            <person name="Warren W."/>
            <person name="Formenti G."/>
            <person name="Fedrigo O."/>
            <person name="Haase B."/>
            <person name="Mountcastle J."/>
            <person name="Balacco J."/>
            <person name="Tracey A."/>
            <person name="Schneider V."/>
            <person name="Okimoto R."/>
            <person name="Cheng H."/>
            <person name="Hawken R."/>
            <person name="Howe K."/>
            <person name="Jarvis E.D."/>
        </authorList>
    </citation>
    <scope>NUCLEOTIDE SEQUENCE [LARGE SCALE GENOMIC DNA]</scope>
    <source>
        <strain evidence="24">Broiler</strain>
    </source>
</reference>
<dbReference type="FunCoup" id="A0A8V0XMX8">
    <property type="interactions" value="1022"/>
</dbReference>
<evidence type="ECO:0000256" key="12">
    <source>
        <dbReference type="ARBA" id="ARBA00022776"/>
    </source>
</evidence>
<evidence type="ECO:0000256" key="18">
    <source>
        <dbReference type="ARBA" id="ARBA00033099"/>
    </source>
</evidence>
<dbReference type="GO" id="GO:0005654">
    <property type="term" value="C:nucleoplasm"/>
    <property type="evidence" value="ECO:0007669"/>
    <property type="project" value="Ensembl"/>
</dbReference>
<keyword evidence="9" id="KW-0132">Cell division</keyword>
<dbReference type="FunFam" id="1.10.510.10:FF:000278">
    <property type="entry name" value="serine/threonine-protein kinase greatwall isoform X1"/>
    <property type="match status" value="1"/>
</dbReference>
<dbReference type="CTD" id="84930"/>
<reference evidence="24" key="2">
    <citation type="submission" date="2025-08" db="UniProtKB">
        <authorList>
            <consortium name="Ensembl"/>
        </authorList>
    </citation>
    <scope>IDENTIFICATION</scope>
    <source>
        <strain evidence="24">broiler</strain>
    </source>
</reference>
<keyword evidence="25" id="KW-1185">Reference proteome</keyword>
<comment type="similarity">
    <text evidence="3">Belongs to the protein kinase superfamily. AGC Ser/Thr protein kinase family.</text>
</comment>
<comment type="catalytic activity">
    <reaction evidence="19">
        <text>L-threonyl-[protein] + ATP = O-phospho-L-threonyl-[protein] + ADP + H(+)</text>
        <dbReference type="Rhea" id="RHEA:46608"/>
        <dbReference type="Rhea" id="RHEA-COMP:11060"/>
        <dbReference type="Rhea" id="RHEA-COMP:11605"/>
        <dbReference type="ChEBI" id="CHEBI:15378"/>
        <dbReference type="ChEBI" id="CHEBI:30013"/>
        <dbReference type="ChEBI" id="CHEBI:30616"/>
        <dbReference type="ChEBI" id="CHEBI:61977"/>
        <dbReference type="ChEBI" id="CHEBI:456216"/>
        <dbReference type="EC" id="2.7.11.1"/>
    </reaction>
</comment>
<evidence type="ECO:0000256" key="9">
    <source>
        <dbReference type="ARBA" id="ARBA00022618"/>
    </source>
</evidence>
<evidence type="ECO:0000256" key="21">
    <source>
        <dbReference type="SAM" id="MobiDB-lite"/>
    </source>
</evidence>
<dbReference type="GeneID" id="420487"/>
<gene>
    <name evidence="24" type="primary">MASTL</name>
</gene>
<evidence type="ECO:0000256" key="17">
    <source>
        <dbReference type="ARBA" id="ARBA00023306"/>
    </source>
</evidence>
<dbReference type="GO" id="GO:0007346">
    <property type="term" value="P:regulation of mitotic cell cycle"/>
    <property type="evidence" value="ECO:0000318"/>
    <property type="project" value="GO_Central"/>
</dbReference>
<dbReference type="Proteomes" id="UP000000539">
    <property type="component" value="Chromosome 2"/>
</dbReference>
<dbReference type="GO" id="GO:0051301">
    <property type="term" value="P:cell division"/>
    <property type="evidence" value="ECO:0007669"/>
    <property type="project" value="UniProtKB-KW"/>
</dbReference>
<dbReference type="OMA" id="VMKKNEM"/>
<dbReference type="SUPFAM" id="SSF56112">
    <property type="entry name" value="Protein kinase-like (PK-like)"/>
    <property type="match status" value="1"/>
</dbReference>
<dbReference type="AlphaFoldDB" id="A0A8V0XMX8"/>
<evidence type="ECO:0000256" key="8">
    <source>
        <dbReference type="ARBA" id="ARBA00022553"/>
    </source>
</evidence>
<feature type="region of interest" description="Disordered" evidence="21">
    <location>
        <begin position="1"/>
        <end position="20"/>
    </location>
</feature>
<keyword evidence="13" id="KW-0418">Kinase</keyword>
<feature type="region of interest" description="Disordered" evidence="21">
    <location>
        <begin position="718"/>
        <end position="740"/>
    </location>
</feature>
<evidence type="ECO:0000256" key="19">
    <source>
        <dbReference type="ARBA" id="ARBA00047899"/>
    </source>
</evidence>
<feature type="region of interest" description="Disordered" evidence="21">
    <location>
        <begin position="310"/>
        <end position="345"/>
    </location>
</feature>
<dbReference type="Pfam" id="PF00069">
    <property type="entry name" value="Pkinase"/>
    <property type="match status" value="2"/>
</dbReference>
<dbReference type="Ensembl" id="ENSGALT00010012638.1">
    <property type="protein sequence ID" value="ENSGALP00010007202.1"/>
    <property type="gene ID" value="ENSGALG00010005326.1"/>
</dbReference>
<evidence type="ECO:0000313" key="25">
    <source>
        <dbReference type="Proteomes" id="UP000000539"/>
    </source>
</evidence>
<feature type="domain" description="AGC-kinase C-terminal" evidence="23">
    <location>
        <begin position="851"/>
        <end position="894"/>
    </location>
</feature>
<sequence>MSTVEPLSDEGVAAGPRRIEVPRPPSIEEFTIVKPISRGAFGKVYLGRKAGRLYAVKVMKKADMINKNMVHQVQAERDALALSKSPFIVHLYYSLQSANNVYLVMEYLIGGDVKSLLHIYGYFDEEMAVKYISEAALALDYLHRHGIIHRDLKPDNMLISNQGHIKLTDFGLSRVTLNREINMIDILTTPSMAKPKHDYSRTPGQLLSLISSLGFYTPVGMKMPINPNSGGASDSLHEVISPLSMIEKENTPLSTKLFKTGLDTSPLTPVMPVRSLTPALLQSRERFGASTASSQSCMYLSSMESECCSSPRLEKDVKQTEDEMCSTGTSNSRPPLPSSREVLNSKDPKVLKKELESAISPISSNDCGSRQKLGTERSEITDTPVTTLDTKGIVRKCLSENKIWEEKLVARREMTNEMSETGSSQQSPLFLKDPVQPVKEEEILEKPGVKRSFELVDTSPCQELNYVKKTNAEYKRGCWISELSASKSTGLTTEIQSLMLSGEVCESKEIMRCIDRQQTEKPLVPTVAKNLLCDLDADHEKDKEYMNSSLLCADDEKPLGALSADSDLSFPETSVSESHLEKQLVDLDKGVKDLSFEEPKAEDLLTMSPNCQEASRNGGEADVVQNCTMLCCEQDNHQKHTEETDTISSPSEKMTETVHLFRKNNVVFRSYNSPINVSNVSDPCSMASLDIMDLSPACSGSYPTAITPLQKGRPYRAYQTPRQGDAGTPYRTPKSVRRGAAPVEGERILGTPDYLAPELLLTKPHGTLISGSAVDWWALGVCLFEFLTGIPPFNDETPAQVFQNILKRDIPWPEGEEKLSDNAQNAIDILLTFDSTKRAGLKELKHHPLFHGVDWDNLQNQPMPFIPQPDDETDTSYFEARNNAQHLTVSGFSL</sequence>